<organism evidence="3 4">
    <name type="scientific">Trypanosoma conorhini</name>
    <dbReference type="NCBI Taxonomy" id="83891"/>
    <lineage>
        <taxon>Eukaryota</taxon>
        <taxon>Discoba</taxon>
        <taxon>Euglenozoa</taxon>
        <taxon>Kinetoplastea</taxon>
        <taxon>Metakinetoplastina</taxon>
        <taxon>Trypanosomatida</taxon>
        <taxon>Trypanosomatidae</taxon>
        <taxon>Trypanosoma</taxon>
    </lineage>
</organism>
<proteinExistence type="predicted"/>
<dbReference type="EMBL" id="MKKU01000913">
    <property type="protein sequence ID" value="RNF00031.1"/>
    <property type="molecule type" value="Genomic_DNA"/>
</dbReference>
<dbReference type="Proteomes" id="UP000284403">
    <property type="component" value="Unassembled WGS sequence"/>
</dbReference>
<reference evidence="3 4" key="1">
    <citation type="journal article" date="2018" name="BMC Genomics">
        <title>Genomic comparison of Trypanosoma conorhini and Trypanosoma rangeli to Trypanosoma cruzi strains of high and low virulence.</title>
        <authorList>
            <person name="Bradwell K.R."/>
            <person name="Koparde V.N."/>
            <person name="Matveyev A.V."/>
            <person name="Serrano M.G."/>
            <person name="Alves J.M."/>
            <person name="Parikh H."/>
            <person name="Huang B."/>
            <person name="Lee V."/>
            <person name="Espinosa-Alvarez O."/>
            <person name="Ortiz P.A."/>
            <person name="Costa-Martins A.G."/>
            <person name="Teixeira M.M."/>
            <person name="Buck G.A."/>
        </authorList>
    </citation>
    <scope>NUCLEOTIDE SEQUENCE [LARGE SCALE GENOMIC DNA]</scope>
    <source>
        <strain evidence="3 4">025E</strain>
    </source>
</reference>
<accession>A0A3R7K3X2</accession>
<sequence>MAMMPTLRRRAVCALALLALLCGLCCCASVGDTAATATEATVEVSCSNTDKKLSWRFPGEATWTPCRSFEMGERNVHCWHLCRDAEEQFEEWRCATACAGANESAVAFTMKYSLFEGERGFCRELPTSSTTAAAAAEKPDICRRPSAGPVLPEVTAAGKPPGGGGAQPPAASAAGTPAAEGAGSAEHRADAAATVETPG</sequence>
<evidence type="ECO:0008006" key="5">
    <source>
        <dbReference type="Google" id="ProtNLM"/>
    </source>
</evidence>
<evidence type="ECO:0000256" key="1">
    <source>
        <dbReference type="SAM" id="MobiDB-lite"/>
    </source>
</evidence>
<feature type="non-terminal residue" evidence="3">
    <location>
        <position position="199"/>
    </location>
</feature>
<evidence type="ECO:0000256" key="2">
    <source>
        <dbReference type="SAM" id="SignalP"/>
    </source>
</evidence>
<evidence type="ECO:0000313" key="4">
    <source>
        <dbReference type="Proteomes" id="UP000284403"/>
    </source>
</evidence>
<protein>
    <recommendedName>
        <fullName evidence="5">Mucin-like glycoprotein</fullName>
    </recommendedName>
</protein>
<keyword evidence="2" id="KW-0732">Signal</keyword>
<gene>
    <name evidence="3" type="ORF">Tco025E_08920</name>
</gene>
<feature type="chain" id="PRO_5018559775" description="Mucin-like glycoprotein" evidence="2">
    <location>
        <begin position="28"/>
        <end position="199"/>
    </location>
</feature>
<keyword evidence="4" id="KW-1185">Reference proteome</keyword>
<dbReference type="OrthoDB" id="10628552at2759"/>
<comment type="caution">
    <text evidence="3">The sequence shown here is derived from an EMBL/GenBank/DDBJ whole genome shotgun (WGS) entry which is preliminary data.</text>
</comment>
<evidence type="ECO:0000313" key="3">
    <source>
        <dbReference type="EMBL" id="RNF00031.1"/>
    </source>
</evidence>
<dbReference type="RefSeq" id="XP_029224160.1">
    <property type="nucleotide sequence ID" value="XM_029375751.1"/>
</dbReference>
<name>A0A3R7K3X2_9TRYP</name>
<feature type="compositionally biased region" description="Low complexity" evidence="1">
    <location>
        <begin position="167"/>
        <end position="184"/>
    </location>
</feature>
<dbReference type="AlphaFoldDB" id="A0A3R7K3X2"/>
<feature type="region of interest" description="Disordered" evidence="1">
    <location>
        <begin position="133"/>
        <end position="199"/>
    </location>
</feature>
<feature type="signal peptide" evidence="2">
    <location>
        <begin position="1"/>
        <end position="27"/>
    </location>
</feature>
<dbReference type="GeneID" id="40322531"/>